<dbReference type="AlphaFoldDB" id="A0ABD2CMA1"/>
<feature type="compositionally biased region" description="Polar residues" evidence="1">
    <location>
        <begin position="41"/>
        <end position="54"/>
    </location>
</feature>
<gene>
    <name evidence="2" type="ORF">V1477_004601</name>
</gene>
<feature type="compositionally biased region" description="Basic residues" evidence="1">
    <location>
        <begin position="1"/>
        <end position="13"/>
    </location>
</feature>
<feature type="compositionally biased region" description="Basic and acidic residues" evidence="1">
    <location>
        <begin position="14"/>
        <end position="37"/>
    </location>
</feature>
<proteinExistence type="predicted"/>
<sequence length="128" mass="14700">MEMKGKERKKSRKEAKEVTNEGGKERQSVARDERTDGRVTQIGSVQPIQRRPSASTVAAVERDSNFLKIPSSIKYPLSRVLIVFRFLEIYYGIGKNKDLTIRSHFVQKDTVLMTRARKVLMTILIDTM</sequence>
<organism evidence="2 3">
    <name type="scientific">Vespula maculifrons</name>
    <name type="common">Eastern yellow jacket</name>
    <name type="synonym">Wasp</name>
    <dbReference type="NCBI Taxonomy" id="7453"/>
    <lineage>
        <taxon>Eukaryota</taxon>
        <taxon>Metazoa</taxon>
        <taxon>Ecdysozoa</taxon>
        <taxon>Arthropoda</taxon>
        <taxon>Hexapoda</taxon>
        <taxon>Insecta</taxon>
        <taxon>Pterygota</taxon>
        <taxon>Neoptera</taxon>
        <taxon>Endopterygota</taxon>
        <taxon>Hymenoptera</taxon>
        <taxon>Apocrita</taxon>
        <taxon>Aculeata</taxon>
        <taxon>Vespoidea</taxon>
        <taxon>Vespidae</taxon>
        <taxon>Vespinae</taxon>
        <taxon>Vespula</taxon>
    </lineage>
</organism>
<accession>A0ABD2CMA1</accession>
<feature type="region of interest" description="Disordered" evidence="1">
    <location>
        <begin position="1"/>
        <end position="54"/>
    </location>
</feature>
<reference evidence="2 3" key="1">
    <citation type="journal article" date="2024" name="Ann. Entomol. Soc. Am.">
        <title>Genomic analyses of the southern and eastern yellowjacket wasps (Hymenoptera: Vespidae) reveal evolutionary signatures of social life.</title>
        <authorList>
            <person name="Catto M.A."/>
            <person name="Caine P.B."/>
            <person name="Orr S.E."/>
            <person name="Hunt B.G."/>
            <person name="Goodisman M.A.D."/>
        </authorList>
    </citation>
    <scope>NUCLEOTIDE SEQUENCE [LARGE SCALE GENOMIC DNA]</scope>
    <source>
        <strain evidence="2">232</strain>
        <tissue evidence="2">Head and thorax</tissue>
    </source>
</reference>
<evidence type="ECO:0000256" key="1">
    <source>
        <dbReference type="SAM" id="MobiDB-lite"/>
    </source>
</evidence>
<protein>
    <submittedName>
        <fullName evidence="2">Uncharacterized protein</fullName>
    </submittedName>
</protein>
<name>A0ABD2CMA1_VESMC</name>
<evidence type="ECO:0000313" key="3">
    <source>
        <dbReference type="Proteomes" id="UP001607303"/>
    </source>
</evidence>
<comment type="caution">
    <text evidence="2">The sequence shown here is derived from an EMBL/GenBank/DDBJ whole genome shotgun (WGS) entry which is preliminary data.</text>
</comment>
<evidence type="ECO:0000313" key="2">
    <source>
        <dbReference type="EMBL" id="KAL2746231.1"/>
    </source>
</evidence>
<keyword evidence="3" id="KW-1185">Reference proteome</keyword>
<dbReference type="Proteomes" id="UP001607303">
    <property type="component" value="Unassembled WGS sequence"/>
</dbReference>
<dbReference type="EMBL" id="JAYRBN010000037">
    <property type="protein sequence ID" value="KAL2746231.1"/>
    <property type="molecule type" value="Genomic_DNA"/>
</dbReference>